<evidence type="ECO:0000256" key="16">
    <source>
        <dbReference type="ARBA" id="ARBA00023065"/>
    </source>
</evidence>
<dbReference type="GO" id="GO:0006826">
    <property type="term" value="P:iron ion transport"/>
    <property type="evidence" value="ECO:0007669"/>
    <property type="project" value="UniProtKB-KW"/>
</dbReference>
<reference evidence="24" key="2">
    <citation type="submission" date="2025-09" db="UniProtKB">
        <authorList>
            <consortium name="Ensembl"/>
        </authorList>
    </citation>
    <scope>IDENTIFICATION</scope>
</reference>
<keyword evidence="10" id="KW-0967">Endosome</keyword>
<keyword evidence="5" id="KW-0813">Transport</keyword>
<dbReference type="GO" id="GO:0015677">
    <property type="term" value="P:copper ion import"/>
    <property type="evidence" value="ECO:0007669"/>
    <property type="project" value="TreeGrafter"/>
</dbReference>
<dbReference type="AlphaFoldDB" id="A0A8C5RX27"/>
<proteinExistence type="inferred from homology"/>
<evidence type="ECO:0000256" key="2">
    <source>
        <dbReference type="ARBA" id="ARBA00001974"/>
    </source>
</evidence>
<protein>
    <submittedName>
        <fullName evidence="24">STEAP3 metalloreductase</fullName>
    </submittedName>
</protein>
<evidence type="ECO:0000256" key="19">
    <source>
        <dbReference type="ARBA" id="ARBA00049387"/>
    </source>
</evidence>
<feature type="transmembrane region" description="Helical" evidence="21">
    <location>
        <begin position="448"/>
        <end position="468"/>
    </location>
</feature>
<dbReference type="InterPro" id="IPR028939">
    <property type="entry name" value="P5C_Rdtase_cat_N"/>
</dbReference>
<evidence type="ECO:0000256" key="15">
    <source>
        <dbReference type="ARBA" id="ARBA00023008"/>
    </source>
</evidence>
<feature type="compositionally biased region" description="Polar residues" evidence="20">
    <location>
        <begin position="563"/>
        <end position="578"/>
    </location>
</feature>
<dbReference type="GO" id="GO:0071949">
    <property type="term" value="F:FAD binding"/>
    <property type="evidence" value="ECO:0007669"/>
    <property type="project" value="Ensembl"/>
</dbReference>
<keyword evidence="7" id="KW-0285">Flavoprotein</keyword>
<evidence type="ECO:0000256" key="5">
    <source>
        <dbReference type="ARBA" id="ARBA00022448"/>
    </source>
</evidence>
<accession>A0A8C5RX27</accession>
<keyword evidence="15" id="KW-0186">Copper</keyword>
<evidence type="ECO:0000256" key="17">
    <source>
        <dbReference type="ARBA" id="ARBA00023136"/>
    </source>
</evidence>
<reference evidence="24" key="1">
    <citation type="submission" date="2025-08" db="UniProtKB">
        <authorList>
            <consortium name="Ensembl"/>
        </authorList>
    </citation>
    <scope>IDENTIFICATION</scope>
</reference>
<evidence type="ECO:0000256" key="21">
    <source>
        <dbReference type="SAM" id="Phobius"/>
    </source>
</evidence>
<dbReference type="GO" id="GO:0052851">
    <property type="term" value="F:ferric-chelate reductase (NADPH) activity"/>
    <property type="evidence" value="ECO:0007669"/>
    <property type="project" value="Ensembl"/>
</dbReference>
<keyword evidence="13" id="KW-0560">Oxidoreductase</keyword>
<evidence type="ECO:0000256" key="13">
    <source>
        <dbReference type="ARBA" id="ARBA00023002"/>
    </source>
</evidence>
<dbReference type="PANTHER" id="PTHR14239:SF8">
    <property type="entry name" value="METALLOREDUCTASE STEAP3"/>
    <property type="match status" value="1"/>
</dbReference>
<dbReference type="InterPro" id="IPR013130">
    <property type="entry name" value="Fe3_Rdtase_TM_dom"/>
</dbReference>
<comment type="subcellular location">
    <subcellularLocation>
        <location evidence="3">Endosome membrane</location>
        <topology evidence="3">Multi-pass membrane protein</topology>
    </subcellularLocation>
</comment>
<dbReference type="Pfam" id="PF03807">
    <property type="entry name" value="F420_oxidored"/>
    <property type="match status" value="1"/>
</dbReference>
<evidence type="ECO:0000256" key="20">
    <source>
        <dbReference type="SAM" id="MobiDB-lite"/>
    </source>
</evidence>
<evidence type="ECO:0000256" key="4">
    <source>
        <dbReference type="ARBA" id="ARBA00007729"/>
    </source>
</evidence>
<evidence type="ECO:0000256" key="6">
    <source>
        <dbReference type="ARBA" id="ARBA00022496"/>
    </source>
</evidence>
<keyword evidence="6" id="KW-0410">Iron transport</keyword>
<evidence type="ECO:0000256" key="1">
    <source>
        <dbReference type="ARBA" id="ARBA00001970"/>
    </source>
</evidence>
<feature type="transmembrane region" description="Helical" evidence="21">
    <location>
        <begin position="352"/>
        <end position="374"/>
    </location>
</feature>
<dbReference type="InterPro" id="IPR036291">
    <property type="entry name" value="NAD(P)-bd_dom_sf"/>
</dbReference>
<keyword evidence="25" id="KW-1185">Reference proteome</keyword>
<evidence type="ECO:0000256" key="18">
    <source>
        <dbReference type="ARBA" id="ARBA00048958"/>
    </source>
</evidence>
<comment type="catalytic activity">
    <reaction evidence="18">
        <text>2 Cu(+) + NADP(+) + H(+) = 2 Cu(2+) + NADPH</text>
        <dbReference type="Rhea" id="RHEA:71771"/>
        <dbReference type="ChEBI" id="CHEBI:15378"/>
        <dbReference type="ChEBI" id="CHEBI:29036"/>
        <dbReference type="ChEBI" id="CHEBI:49552"/>
        <dbReference type="ChEBI" id="CHEBI:57783"/>
        <dbReference type="ChEBI" id="CHEBI:58349"/>
    </reaction>
    <physiologicalReaction direction="right-to-left" evidence="18">
        <dbReference type="Rhea" id="RHEA:71773"/>
    </physiologicalReaction>
</comment>
<evidence type="ECO:0000256" key="11">
    <source>
        <dbReference type="ARBA" id="ARBA00022827"/>
    </source>
</evidence>
<feature type="transmembrane region" description="Helical" evidence="21">
    <location>
        <begin position="480"/>
        <end position="504"/>
    </location>
</feature>
<keyword evidence="9" id="KW-0479">Metal-binding</keyword>
<dbReference type="GO" id="GO:0010008">
    <property type="term" value="C:endosome membrane"/>
    <property type="evidence" value="ECO:0007669"/>
    <property type="project" value="UniProtKB-SubCell"/>
</dbReference>
<dbReference type="Ensembl" id="ENSLLTT00000009155.1">
    <property type="protein sequence ID" value="ENSLLTP00000008823.1"/>
    <property type="gene ID" value="ENSLLTG00000006747.1"/>
</dbReference>
<evidence type="ECO:0000256" key="8">
    <source>
        <dbReference type="ARBA" id="ARBA00022692"/>
    </source>
</evidence>
<feature type="region of interest" description="Disordered" evidence="20">
    <location>
        <begin position="556"/>
        <end position="584"/>
    </location>
</feature>
<dbReference type="SUPFAM" id="SSF51735">
    <property type="entry name" value="NAD(P)-binding Rossmann-fold domains"/>
    <property type="match status" value="1"/>
</dbReference>
<dbReference type="GeneTree" id="ENSGT00390000008042"/>
<dbReference type="InterPro" id="IPR051267">
    <property type="entry name" value="STEAP_metalloreductase"/>
</dbReference>
<evidence type="ECO:0000313" key="25">
    <source>
        <dbReference type="Proteomes" id="UP000694406"/>
    </source>
</evidence>
<dbReference type="GO" id="GO:0020037">
    <property type="term" value="F:heme binding"/>
    <property type="evidence" value="ECO:0007669"/>
    <property type="project" value="Ensembl"/>
</dbReference>
<name>A0A8C5RX27_LATLA</name>
<evidence type="ECO:0000259" key="22">
    <source>
        <dbReference type="Pfam" id="PF01794"/>
    </source>
</evidence>
<comment type="cofactor">
    <cofactor evidence="1">
        <name>heme b</name>
        <dbReference type="ChEBI" id="CHEBI:60344"/>
    </cofactor>
</comment>
<dbReference type="Proteomes" id="UP000694406">
    <property type="component" value="Unplaced"/>
</dbReference>
<dbReference type="GO" id="GO:0008823">
    <property type="term" value="F:cupric reductase (NADH) activity"/>
    <property type="evidence" value="ECO:0007669"/>
    <property type="project" value="TreeGrafter"/>
</dbReference>
<dbReference type="Gene3D" id="3.40.50.720">
    <property type="entry name" value="NAD(P)-binding Rossmann-like Domain"/>
    <property type="match status" value="1"/>
</dbReference>
<evidence type="ECO:0000256" key="9">
    <source>
        <dbReference type="ARBA" id="ARBA00022723"/>
    </source>
</evidence>
<comment type="catalytic activity">
    <reaction evidence="19">
        <text>2 Fe(2+) + NADP(+) + H(+) = 2 Fe(3+) + NADPH</text>
        <dbReference type="Rhea" id="RHEA:71767"/>
        <dbReference type="ChEBI" id="CHEBI:15378"/>
        <dbReference type="ChEBI" id="CHEBI:29033"/>
        <dbReference type="ChEBI" id="CHEBI:29034"/>
        <dbReference type="ChEBI" id="CHEBI:57783"/>
        <dbReference type="ChEBI" id="CHEBI:58349"/>
    </reaction>
    <physiologicalReaction direction="right-to-left" evidence="19">
        <dbReference type="Rhea" id="RHEA:71769"/>
    </physiologicalReaction>
</comment>
<gene>
    <name evidence="24" type="primary">STEAP3</name>
</gene>
<feature type="transmembrane region" description="Helical" evidence="21">
    <location>
        <begin position="395"/>
        <end position="416"/>
    </location>
</feature>
<keyword evidence="12 21" id="KW-1133">Transmembrane helix</keyword>
<evidence type="ECO:0000313" key="24">
    <source>
        <dbReference type="Ensembl" id="ENSLLTP00000008823.1"/>
    </source>
</evidence>
<feature type="transmembrane region" description="Helical" evidence="21">
    <location>
        <begin position="304"/>
        <end position="322"/>
    </location>
</feature>
<dbReference type="GO" id="GO:0046872">
    <property type="term" value="F:metal ion binding"/>
    <property type="evidence" value="ECO:0007669"/>
    <property type="project" value="UniProtKB-KW"/>
</dbReference>
<keyword evidence="11" id="KW-0274">FAD</keyword>
<evidence type="ECO:0000256" key="12">
    <source>
        <dbReference type="ARBA" id="ARBA00022989"/>
    </source>
</evidence>
<dbReference type="GO" id="GO:0005886">
    <property type="term" value="C:plasma membrane"/>
    <property type="evidence" value="ECO:0007669"/>
    <property type="project" value="TreeGrafter"/>
</dbReference>
<comment type="cofactor">
    <cofactor evidence="2">
        <name>FAD</name>
        <dbReference type="ChEBI" id="CHEBI:57692"/>
    </cofactor>
</comment>
<keyword evidence="8 21" id="KW-0812">Transmembrane</keyword>
<dbReference type="FunFam" id="3.40.50.720:FF:000051">
    <property type="entry name" value="STEAP2 metalloreductase"/>
    <property type="match status" value="1"/>
</dbReference>
<keyword evidence="17 21" id="KW-0472">Membrane</keyword>
<keyword evidence="14" id="KW-0408">Iron</keyword>
<keyword evidence="16" id="KW-0406">Ion transport</keyword>
<comment type="similarity">
    <text evidence="4">Belongs to the STEAP family.</text>
</comment>
<feature type="domain" description="Ferric oxidoreductase" evidence="22">
    <location>
        <begin position="351"/>
        <end position="493"/>
    </location>
</feature>
<feature type="domain" description="Pyrroline-5-carboxylate reductase catalytic N-terminal" evidence="23">
    <location>
        <begin position="122"/>
        <end position="209"/>
    </location>
</feature>
<organism evidence="24 25">
    <name type="scientific">Laticauda laticaudata</name>
    <name type="common">Blue-ringed sea krait</name>
    <name type="synonym">Blue-lipped sea krait</name>
    <dbReference type="NCBI Taxonomy" id="8630"/>
    <lineage>
        <taxon>Eukaryota</taxon>
        <taxon>Metazoa</taxon>
        <taxon>Chordata</taxon>
        <taxon>Craniata</taxon>
        <taxon>Vertebrata</taxon>
        <taxon>Euteleostomi</taxon>
        <taxon>Lepidosauria</taxon>
        <taxon>Squamata</taxon>
        <taxon>Bifurcata</taxon>
        <taxon>Unidentata</taxon>
        <taxon>Episquamata</taxon>
        <taxon>Toxicofera</taxon>
        <taxon>Serpentes</taxon>
        <taxon>Colubroidea</taxon>
        <taxon>Elapidae</taxon>
        <taxon>Laticaudinae</taxon>
        <taxon>Laticauda</taxon>
    </lineage>
</organism>
<feature type="transmembrane region" description="Helical" evidence="21">
    <location>
        <begin position="516"/>
        <end position="538"/>
    </location>
</feature>
<evidence type="ECO:0000256" key="3">
    <source>
        <dbReference type="ARBA" id="ARBA00004337"/>
    </source>
</evidence>
<dbReference type="Pfam" id="PF01794">
    <property type="entry name" value="Ferric_reduct"/>
    <property type="match status" value="1"/>
</dbReference>
<evidence type="ECO:0000256" key="7">
    <source>
        <dbReference type="ARBA" id="ARBA00022630"/>
    </source>
</evidence>
<evidence type="ECO:0000259" key="23">
    <source>
        <dbReference type="Pfam" id="PF03807"/>
    </source>
</evidence>
<dbReference type="GO" id="GO:0009306">
    <property type="term" value="P:protein secretion"/>
    <property type="evidence" value="ECO:0007669"/>
    <property type="project" value="Ensembl"/>
</dbReference>
<evidence type="ECO:0000256" key="14">
    <source>
        <dbReference type="ARBA" id="ARBA00023004"/>
    </source>
</evidence>
<dbReference type="PANTHER" id="PTHR14239">
    <property type="entry name" value="DUDULIN-RELATED"/>
    <property type="match status" value="1"/>
</dbReference>
<sequence length="584" mass="66164">MLYGTKLWLNLDVLLRLPRSLLPEASPWSRDQNVDTWQLVSIYDGCSIPESWDCLLPPSDKQNQEWGSQIHLTAVLLTVVSRSTTVARKLYGMPGGDMAKPLLNHQNADSNLSLAPTAGSRTIGILGSGDFARSLSMRLVCSGFKVVVGSRNPKLNTSLFPSAVEITCQADAIKKADIIFVAIFREHYTTLCDYNNELSGKVLVDVSNNAEINHHKESNAEYLASLLPACTVVKGFNVISAWTLQSGPRDGNKQVFICSDNQEAKQVVTEIAHALGFRPVDMGALFSAREIENIPLRLLPAWKIPVFLALGLFLCFYTYNFIRQVLHPYIREKKNKFYKIPVEIVNTTLPCVAYVMLSLVYLPGVLAAIFQLYHCTKYRRFPDWLDQWLQHRKQIGLLSFFCAALHAAYSLCLPMRRSHRYLLLNEAVKQVEKRTDAWVEEEVWRMEIYISFGIMALGLLSLLAITSLPSISNSLNWREFSFVQSTLGFVALVISTFHTLTYGWTRAFDENQYKFYLPPTFTLTLLVPCTIILAKLFFNFPCMSQRLQSIRSGWERTRGSGRAQGTTEVQNRHSSSHQQVKDFF</sequence>
<evidence type="ECO:0000256" key="10">
    <source>
        <dbReference type="ARBA" id="ARBA00022753"/>
    </source>
</evidence>
<dbReference type="GO" id="GO:0005771">
    <property type="term" value="C:multivesicular body"/>
    <property type="evidence" value="ECO:0007669"/>
    <property type="project" value="Ensembl"/>
</dbReference>